<gene>
    <name evidence="4" type="ORF">PHET_01633</name>
</gene>
<dbReference type="PANTHER" id="PTHR24173:SF74">
    <property type="entry name" value="ANKYRIN REPEAT DOMAIN-CONTAINING PROTEIN 16"/>
    <property type="match status" value="1"/>
</dbReference>
<evidence type="ECO:0000313" key="4">
    <source>
        <dbReference type="EMBL" id="KAF5404963.1"/>
    </source>
</evidence>
<evidence type="ECO:0000256" key="3">
    <source>
        <dbReference type="PROSITE-ProRule" id="PRU00023"/>
    </source>
</evidence>
<dbReference type="EMBL" id="LUCH01000508">
    <property type="protein sequence ID" value="KAF5404963.1"/>
    <property type="molecule type" value="Genomic_DNA"/>
</dbReference>
<dbReference type="Proteomes" id="UP000748531">
    <property type="component" value="Unassembled WGS sequence"/>
</dbReference>
<dbReference type="PROSITE" id="PS50088">
    <property type="entry name" value="ANK_REPEAT"/>
    <property type="match status" value="3"/>
</dbReference>
<keyword evidence="2 3" id="KW-0040">ANK repeat</keyword>
<dbReference type="Gene3D" id="1.25.40.20">
    <property type="entry name" value="Ankyrin repeat-containing domain"/>
    <property type="match status" value="1"/>
</dbReference>
<dbReference type="PROSITE" id="PS50297">
    <property type="entry name" value="ANK_REP_REGION"/>
    <property type="match status" value="3"/>
</dbReference>
<dbReference type="AlphaFoldDB" id="A0A8J4WJ86"/>
<feature type="repeat" description="ANK" evidence="3">
    <location>
        <begin position="19"/>
        <end position="51"/>
    </location>
</feature>
<sequence length="245" mass="27393">MMACNERLFPRHLVLKFQDHHTPLMCAVTKGSVQCVLALLNAGARTDLTDEKGDTPLHVACFNGDHENAQLLSKFTMDLDTYNTNGFSPMQLAAKQGHLKIVRTLLLAGSNPDFPNQNGITPDVMAFAQGHKKVGLLLTRMKPGKVKQWREQLLHETKQLPRIKLKILGSTMVGKTQLTNSLRSGFISAFLRKKLTAVSELTGFSAEQADILEQTQWYPTTYLNDRTPARLIRVQVGTPHYARLD</sequence>
<evidence type="ECO:0000256" key="2">
    <source>
        <dbReference type="ARBA" id="ARBA00023043"/>
    </source>
</evidence>
<dbReference type="InterPro" id="IPR036770">
    <property type="entry name" value="Ankyrin_rpt-contain_sf"/>
</dbReference>
<name>A0A8J4WJ86_9TREM</name>
<feature type="repeat" description="ANK" evidence="3">
    <location>
        <begin position="52"/>
        <end position="84"/>
    </location>
</feature>
<dbReference type="OrthoDB" id="10257076at2759"/>
<protein>
    <submittedName>
        <fullName evidence="4">Uncharacterized protein</fullName>
    </submittedName>
</protein>
<dbReference type="Pfam" id="PF12796">
    <property type="entry name" value="Ank_2"/>
    <property type="match status" value="1"/>
</dbReference>
<evidence type="ECO:0000313" key="5">
    <source>
        <dbReference type="Proteomes" id="UP000748531"/>
    </source>
</evidence>
<organism evidence="4 5">
    <name type="scientific">Paragonimus heterotremus</name>
    <dbReference type="NCBI Taxonomy" id="100268"/>
    <lineage>
        <taxon>Eukaryota</taxon>
        <taxon>Metazoa</taxon>
        <taxon>Spiralia</taxon>
        <taxon>Lophotrochozoa</taxon>
        <taxon>Platyhelminthes</taxon>
        <taxon>Trematoda</taxon>
        <taxon>Digenea</taxon>
        <taxon>Plagiorchiida</taxon>
        <taxon>Troglotremata</taxon>
        <taxon>Troglotrematidae</taxon>
        <taxon>Paragonimus</taxon>
    </lineage>
</organism>
<dbReference type="InterPro" id="IPR002110">
    <property type="entry name" value="Ankyrin_rpt"/>
</dbReference>
<reference evidence="4" key="1">
    <citation type="submission" date="2019-05" db="EMBL/GenBank/DDBJ databases">
        <title>Annotation for the trematode Paragonimus heterotremus.</title>
        <authorList>
            <person name="Choi Y.-J."/>
        </authorList>
    </citation>
    <scope>NUCLEOTIDE SEQUENCE</scope>
    <source>
        <strain evidence="4">LC</strain>
    </source>
</reference>
<evidence type="ECO:0000256" key="1">
    <source>
        <dbReference type="ARBA" id="ARBA00022737"/>
    </source>
</evidence>
<dbReference type="PANTHER" id="PTHR24173">
    <property type="entry name" value="ANKYRIN REPEAT CONTAINING"/>
    <property type="match status" value="1"/>
</dbReference>
<keyword evidence="1" id="KW-0677">Repeat</keyword>
<dbReference type="SUPFAM" id="SSF48403">
    <property type="entry name" value="Ankyrin repeat"/>
    <property type="match status" value="1"/>
</dbReference>
<keyword evidence="5" id="KW-1185">Reference proteome</keyword>
<proteinExistence type="predicted"/>
<accession>A0A8J4WJ86</accession>
<comment type="caution">
    <text evidence="4">The sequence shown here is derived from an EMBL/GenBank/DDBJ whole genome shotgun (WGS) entry which is preliminary data.</text>
</comment>
<dbReference type="SMART" id="SM00248">
    <property type="entry name" value="ANK"/>
    <property type="match status" value="3"/>
</dbReference>
<feature type="repeat" description="ANK" evidence="3">
    <location>
        <begin position="85"/>
        <end position="117"/>
    </location>
</feature>